<keyword evidence="10" id="KW-0812">Transmembrane</keyword>
<dbReference type="EMBL" id="CP027059">
    <property type="protein sequence ID" value="UQZ86389.1"/>
    <property type="molecule type" value="Genomic_DNA"/>
</dbReference>
<dbReference type="PRINTS" id="PR00344">
    <property type="entry name" value="BCTRLSENSOR"/>
</dbReference>
<keyword evidence="7" id="KW-0067">ATP-binding</keyword>
<keyword evidence="3" id="KW-0597">Phosphoprotein</keyword>
<evidence type="ECO:0000256" key="5">
    <source>
        <dbReference type="ARBA" id="ARBA00022741"/>
    </source>
</evidence>
<feature type="transmembrane region" description="Helical" evidence="10">
    <location>
        <begin position="404"/>
        <end position="424"/>
    </location>
</feature>
<dbReference type="InterPro" id="IPR005467">
    <property type="entry name" value="His_kinase_dom"/>
</dbReference>
<evidence type="ECO:0000256" key="9">
    <source>
        <dbReference type="SAM" id="Coils"/>
    </source>
</evidence>
<dbReference type="PROSITE" id="PS51257">
    <property type="entry name" value="PROKAR_LIPOPROTEIN"/>
    <property type="match status" value="1"/>
</dbReference>
<keyword evidence="5" id="KW-0547">Nucleotide-binding</keyword>
<dbReference type="EC" id="2.7.13.3" evidence="2"/>
<dbReference type="Gene3D" id="3.30.565.10">
    <property type="entry name" value="Histidine kinase-like ATPase, C-terminal domain"/>
    <property type="match status" value="1"/>
</dbReference>
<dbReference type="InterPro" id="IPR008979">
    <property type="entry name" value="Galactose-bd-like_sf"/>
</dbReference>
<keyword evidence="4 13" id="KW-0808">Transferase</keyword>
<feature type="signal peptide" evidence="11">
    <location>
        <begin position="1"/>
        <end position="33"/>
    </location>
</feature>
<feature type="transmembrane region" description="Helical" evidence="10">
    <location>
        <begin position="373"/>
        <end position="389"/>
    </location>
</feature>
<dbReference type="CDD" id="cd00082">
    <property type="entry name" value="HisKA"/>
    <property type="match status" value="1"/>
</dbReference>
<dbReference type="Gene3D" id="1.10.287.130">
    <property type="match status" value="1"/>
</dbReference>
<keyword evidence="14" id="KW-1185">Reference proteome</keyword>
<evidence type="ECO:0000256" key="2">
    <source>
        <dbReference type="ARBA" id="ARBA00012438"/>
    </source>
</evidence>
<sequence>MAHDKLAVKSLLILFISVACCCANMLLWPTAPAAASPEAPLSPPMSEAAGGTLDLSGWNPEERGTVRLNGEWELYWRRLLEPRDLSAGVAEPDAYARVPGTWGQYRIGGESLGNQGYGTYHLTLLLPPGAVSDTTLGLYIPHAASAYKLWVDGRLLGGKGTVGASREQMIAGNAADTYYFVPSGPRVELTIQVSNFVQRKGGLWDEIRLGSKEQIARISERKVVLQTLLSGCLLIMGLYHLILYVQRRKDRSTLYFGGLCAVVGVRTLFVGDTVAVQLFPAIPWELGVKLEYLGAIYALPLFAAYAESLYPKELSRRLLVWIVWTACAGSLFVLAAEARLYTLFMLPLQLFIMAVFGYIACVYAAALRRKREWSGLSLVSLAAIIATALNDTLYYNRLINTGDLFPYGVLAAVFIQAYILSVRFSRSLVQVEKLSGQMAALTGTLELKIKKRTEQLEKSNRELQNVSEELIRLEKSRRRLLSNISHELGTPLTLIQGYVSAMMDGVVPPGDARTLKLVLDKSEMMDRIIGDLSELSKLESGQVRFRFIELDPLQLLYDIYERYETDIRSGGLEFTIRAAPCPSGTYVPVIWADPARLEQVFVNFLFNARKHTPAGGSIALELEWVWPKRTKAASSPRVVFKVADTGAGIRPEDAPRVFNRYFQAGDREQVNRTGVGLGLAIAKEIVGYHKGKIGVHSVPGSGSTFYFSLPLRMKQDNDASDSADGLSL</sequence>
<dbReference type="InterPro" id="IPR036097">
    <property type="entry name" value="HisK_dim/P_sf"/>
</dbReference>
<keyword evidence="8" id="KW-0902">Two-component regulatory system</keyword>
<evidence type="ECO:0000259" key="12">
    <source>
        <dbReference type="PROSITE" id="PS50109"/>
    </source>
</evidence>
<dbReference type="InterPro" id="IPR003661">
    <property type="entry name" value="HisK_dim/P_dom"/>
</dbReference>
<protein>
    <recommendedName>
        <fullName evidence="2">histidine kinase</fullName>
        <ecNumber evidence="2">2.7.13.3</ecNumber>
    </recommendedName>
</protein>
<reference evidence="13" key="1">
    <citation type="submission" date="2018-02" db="EMBL/GenBank/DDBJ databases">
        <authorList>
            <person name="Kim S.-K."/>
            <person name="Jung H.-I."/>
            <person name="Lee S.-W."/>
        </authorList>
    </citation>
    <scope>NUCLEOTIDE SEQUENCE</scope>
    <source>
        <strain evidence="13">SK3146</strain>
    </source>
</reference>
<dbReference type="SMART" id="SM00387">
    <property type="entry name" value="HATPase_c"/>
    <property type="match status" value="1"/>
</dbReference>
<evidence type="ECO:0000256" key="3">
    <source>
        <dbReference type="ARBA" id="ARBA00022553"/>
    </source>
</evidence>
<organism evidence="13 14">
    <name type="scientific">Paenibacillus konkukensis</name>
    <dbReference type="NCBI Taxonomy" id="2020716"/>
    <lineage>
        <taxon>Bacteria</taxon>
        <taxon>Bacillati</taxon>
        <taxon>Bacillota</taxon>
        <taxon>Bacilli</taxon>
        <taxon>Bacillales</taxon>
        <taxon>Paenibacillaceae</taxon>
        <taxon>Paenibacillus</taxon>
    </lineage>
</organism>
<keyword evidence="10" id="KW-1133">Transmembrane helix</keyword>
<dbReference type="PANTHER" id="PTHR43711:SF1">
    <property type="entry name" value="HISTIDINE KINASE 1"/>
    <property type="match status" value="1"/>
</dbReference>
<dbReference type="PROSITE" id="PS50109">
    <property type="entry name" value="HIS_KIN"/>
    <property type="match status" value="1"/>
</dbReference>
<dbReference type="SUPFAM" id="SSF55874">
    <property type="entry name" value="ATPase domain of HSP90 chaperone/DNA topoisomerase II/histidine kinase"/>
    <property type="match status" value="1"/>
</dbReference>
<feature type="transmembrane region" description="Helical" evidence="10">
    <location>
        <begin position="348"/>
        <end position="366"/>
    </location>
</feature>
<feature type="transmembrane region" description="Helical" evidence="10">
    <location>
        <begin position="318"/>
        <end position="336"/>
    </location>
</feature>
<keyword evidence="10" id="KW-0472">Membrane</keyword>
<evidence type="ECO:0000256" key="6">
    <source>
        <dbReference type="ARBA" id="ARBA00022777"/>
    </source>
</evidence>
<dbReference type="Gene3D" id="2.60.120.260">
    <property type="entry name" value="Galactose-binding domain-like"/>
    <property type="match status" value="1"/>
</dbReference>
<dbReference type="SUPFAM" id="SSF47384">
    <property type="entry name" value="Homodimeric domain of signal transducing histidine kinase"/>
    <property type="match status" value="1"/>
</dbReference>
<comment type="catalytic activity">
    <reaction evidence="1">
        <text>ATP + protein L-histidine = ADP + protein N-phospho-L-histidine.</text>
        <dbReference type="EC" id="2.7.13.3"/>
    </reaction>
</comment>
<dbReference type="PANTHER" id="PTHR43711">
    <property type="entry name" value="TWO-COMPONENT HISTIDINE KINASE"/>
    <property type="match status" value="1"/>
</dbReference>
<name>A0ABY4RXB4_9BACL</name>
<dbReference type="InterPro" id="IPR050736">
    <property type="entry name" value="Sensor_HK_Regulatory"/>
</dbReference>
<evidence type="ECO:0000256" key="1">
    <source>
        <dbReference type="ARBA" id="ARBA00000085"/>
    </source>
</evidence>
<evidence type="ECO:0000256" key="11">
    <source>
        <dbReference type="SAM" id="SignalP"/>
    </source>
</evidence>
<keyword evidence="9" id="KW-0175">Coiled coil</keyword>
<evidence type="ECO:0000313" key="14">
    <source>
        <dbReference type="Proteomes" id="UP001057134"/>
    </source>
</evidence>
<proteinExistence type="predicted"/>
<feature type="coiled-coil region" evidence="9">
    <location>
        <begin position="449"/>
        <end position="483"/>
    </location>
</feature>
<dbReference type="Proteomes" id="UP001057134">
    <property type="component" value="Chromosome"/>
</dbReference>
<dbReference type="InterPro" id="IPR003594">
    <property type="entry name" value="HATPase_dom"/>
</dbReference>
<keyword evidence="11" id="KW-0732">Signal</keyword>
<feature type="transmembrane region" description="Helical" evidence="10">
    <location>
        <begin position="223"/>
        <end position="245"/>
    </location>
</feature>
<dbReference type="RefSeq" id="WP_249861933.1">
    <property type="nucleotide sequence ID" value="NZ_CP027059.1"/>
</dbReference>
<feature type="domain" description="Histidine kinase" evidence="12">
    <location>
        <begin position="483"/>
        <end position="713"/>
    </location>
</feature>
<dbReference type="InterPro" id="IPR011623">
    <property type="entry name" value="7TMR_DISM_rcpt_extracell_dom1"/>
</dbReference>
<dbReference type="GO" id="GO:0004673">
    <property type="term" value="F:protein histidine kinase activity"/>
    <property type="evidence" value="ECO:0007669"/>
    <property type="project" value="UniProtKB-EC"/>
</dbReference>
<feature type="transmembrane region" description="Helical" evidence="10">
    <location>
        <begin position="252"/>
        <end position="270"/>
    </location>
</feature>
<dbReference type="InterPro" id="IPR036890">
    <property type="entry name" value="HATPase_C_sf"/>
</dbReference>
<keyword evidence="6" id="KW-0418">Kinase</keyword>
<dbReference type="SMART" id="SM00388">
    <property type="entry name" value="HisKA"/>
    <property type="match status" value="1"/>
</dbReference>
<gene>
    <name evidence="13" type="primary">phoR_13</name>
    <name evidence="13" type="ORF">SK3146_05682</name>
</gene>
<feature type="chain" id="PRO_5047272542" description="histidine kinase" evidence="11">
    <location>
        <begin position="34"/>
        <end position="728"/>
    </location>
</feature>
<dbReference type="Pfam" id="PF00512">
    <property type="entry name" value="HisKA"/>
    <property type="match status" value="1"/>
</dbReference>
<reference evidence="13" key="2">
    <citation type="journal article" date="2021" name="J Anim Sci Technol">
        <title>Complete genome sequence of Paenibacillus konkukensis sp. nov. SK3146 as a potential probiotic strain.</title>
        <authorList>
            <person name="Jung H.I."/>
            <person name="Park S."/>
            <person name="Niu K.M."/>
            <person name="Lee S.W."/>
            <person name="Kothari D."/>
            <person name="Yi K.J."/>
            <person name="Kim S.K."/>
        </authorList>
    </citation>
    <scope>NUCLEOTIDE SEQUENCE</scope>
    <source>
        <strain evidence="13">SK3146</strain>
    </source>
</reference>
<evidence type="ECO:0000256" key="4">
    <source>
        <dbReference type="ARBA" id="ARBA00022679"/>
    </source>
</evidence>
<feature type="transmembrane region" description="Helical" evidence="10">
    <location>
        <begin position="290"/>
        <end position="306"/>
    </location>
</feature>
<dbReference type="SUPFAM" id="SSF49785">
    <property type="entry name" value="Galactose-binding domain-like"/>
    <property type="match status" value="1"/>
</dbReference>
<evidence type="ECO:0000256" key="10">
    <source>
        <dbReference type="SAM" id="Phobius"/>
    </source>
</evidence>
<dbReference type="InterPro" id="IPR004358">
    <property type="entry name" value="Sig_transdc_His_kin-like_C"/>
</dbReference>
<evidence type="ECO:0000256" key="8">
    <source>
        <dbReference type="ARBA" id="ARBA00023012"/>
    </source>
</evidence>
<accession>A0ABY4RXB4</accession>
<dbReference type="Pfam" id="PF02518">
    <property type="entry name" value="HATPase_c"/>
    <property type="match status" value="1"/>
</dbReference>
<dbReference type="Pfam" id="PF07695">
    <property type="entry name" value="7TMR-DISM_7TM"/>
    <property type="match status" value="1"/>
</dbReference>
<evidence type="ECO:0000256" key="7">
    <source>
        <dbReference type="ARBA" id="ARBA00022840"/>
    </source>
</evidence>
<evidence type="ECO:0000313" key="13">
    <source>
        <dbReference type="EMBL" id="UQZ86389.1"/>
    </source>
</evidence>